<dbReference type="InterPro" id="IPR036890">
    <property type="entry name" value="HATPase_C_sf"/>
</dbReference>
<sequence length="322" mass="36751">MLEMMKHRSIGCGISISKEGFIYATGEFQTANVLHATHKTLDQIEAWLKEYINYDKGQSRPLLKLHNPIIIRESFTTNNFKYHPVAIKMDEFQIREILTSKKMWGGSDSLPIKELIQNSLDACRYKQHVKPNSAIYNPEIKIVINNKQKSISVIDNGIGMTEDDVTNYFLQVGKSKSRTVNFIENPINKGFYSLARYGIGFWSVFSIAKKAIINTKYNDFYKTENGISFDVTVNPLMSYLELKPSTIVEGTKIELILKDEIDTSKIVSELINTITVARIPCSIVNESDQVLYKFQSNLQAITLDDMMMEQSFLKGIGRLIDF</sequence>
<dbReference type="PRINTS" id="PR00775">
    <property type="entry name" value="HEATSHOCK90"/>
</dbReference>
<comment type="similarity">
    <text evidence="1">Belongs to the heat shock protein 90 family.</text>
</comment>
<keyword evidence="2" id="KW-0547">Nucleotide-binding</keyword>
<organism evidence="5 6">
    <name type="scientific">Lacrimispora defluvii</name>
    <dbReference type="NCBI Taxonomy" id="2719233"/>
    <lineage>
        <taxon>Bacteria</taxon>
        <taxon>Bacillati</taxon>
        <taxon>Bacillota</taxon>
        <taxon>Clostridia</taxon>
        <taxon>Lachnospirales</taxon>
        <taxon>Lachnospiraceae</taxon>
        <taxon>Lacrimispora</taxon>
    </lineage>
</organism>
<keyword evidence="3" id="KW-0067">ATP-binding</keyword>
<evidence type="ECO:0008006" key="7">
    <source>
        <dbReference type="Google" id="ProtNLM"/>
    </source>
</evidence>
<gene>
    <name evidence="5" type="ORF">G9470_20205</name>
</gene>
<reference evidence="5 6" key="1">
    <citation type="submission" date="2020-03" db="EMBL/GenBank/DDBJ databases">
        <title>Genome Sequence of industrial isolate, B5A.</title>
        <authorList>
            <person name="Sharma S."/>
            <person name="Patil P.B."/>
            <person name="Korpole S."/>
        </authorList>
    </citation>
    <scope>NUCLEOTIDE SEQUENCE [LARGE SCALE GENOMIC DNA]</scope>
    <source>
        <strain evidence="5 6">PI-S10-B5A</strain>
    </source>
</reference>
<proteinExistence type="inferred from homology"/>
<evidence type="ECO:0000313" key="6">
    <source>
        <dbReference type="Proteomes" id="UP000539052"/>
    </source>
</evidence>
<dbReference type="PANTHER" id="PTHR11528">
    <property type="entry name" value="HEAT SHOCK PROTEIN 90 FAMILY MEMBER"/>
    <property type="match status" value="1"/>
</dbReference>
<dbReference type="Gene3D" id="3.30.565.10">
    <property type="entry name" value="Histidine kinase-like ATPase, C-terminal domain"/>
    <property type="match status" value="1"/>
</dbReference>
<dbReference type="InterPro" id="IPR001404">
    <property type="entry name" value="Hsp90_fam"/>
</dbReference>
<keyword evidence="6" id="KW-1185">Reference proteome</keyword>
<evidence type="ECO:0000256" key="4">
    <source>
        <dbReference type="ARBA" id="ARBA00023186"/>
    </source>
</evidence>
<dbReference type="Proteomes" id="UP000539052">
    <property type="component" value="Unassembled WGS sequence"/>
</dbReference>
<evidence type="ECO:0000256" key="2">
    <source>
        <dbReference type="ARBA" id="ARBA00022741"/>
    </source>
</evidence>
<dbReference type="Pfam" id="PF13589">
    <property type="entry name" value="HATPase_c_3"/>
    <property type="match status" value="1"/>
</dbReference>
<dbReference type="SUPFAM" id="SSF55874">
    <property type="entry name" value="ATPase domain of HSP90 chaperone/DNA topoisomerase II/histidine kinase"/>
    <property type="match status" value="1"/>
</dbReference>
<protein>
    <recommendedName>
        <fullName evidence="7">Histidine kinase/DNA gyrase B/HSP90-like ATPase</fullName>
    </recommendedName>
</protein>
<dbReference type="InterPro" id="IPR020575">
    <property type="entry name" value="Hsp90_N"/>
</dbReference>
<name>A0ABX1VY20_9FIRM</name>
<evidence type="ECO:0000256" key="1">
    <source>
        <dbReference type="ARBA" id="ARBA00008239"/>
    </source>
</evidence>
<evidence type="ECO:0000256" key="3">
    <source>
        <dbReference type="ARBA" id="ARBA00022840"/>
    </source>
</evidence>
<dbReference type="EMBL" id="JAAOXG010000045">
    <property type="protein sequence ID" value="NNJ32091.1"/>
    <property type="molecule type" value="Genomic_DNA"/>
</dbReference>
<keyword evidence="4" id="KW-0143">Chaperone</keyword>
<comment type="caution">
    <text evidence="5">The sequence shown here is derived from an EMBL/GenBank/DDBJ whole genome shotgun (WGS) entry which is preliminary data.</text>
</comment>
<evidence type="ECO:0000313" key="5">
    <source>
        <dbReference type="EMBL" id="NNJ32091.1"/>
    </source>
</evidence>
<accession>A0ABX1VY20</accession>